<sequence length="199" mass="23459">MTAGFLTAWRIWDRMYCLASRLQYVDRQQGNLFRIVVKRYRGKPVIIGDRIMLEPGDWYAKLHLHNLRIAQLLEKAVYDGVDGEVGMARLVLRETHKSLPALASYLNEHPHSAMIRVLMGTTLLHRGAERLGFVIKEIEDPRIRRFKFFYFRWIVRMCSPGRWRGSWKEKHFPAPKRVFLTRDQLEKLCNAGSSTWKKS</sequence>
<gene>
    <name evidence="2" type="ORF">ACFOUO_07445</name>
</gene>
<name>A0ABV8JCI8_9BACL</name>
<protein>
    <recommendedName>
        <fullName evidence="1">YkoP-like domain-containing protein</fullName>
    </recommendedName>
</protein>
<organism evidence="2 3">
    <name type="scientific">Salinithrix halophila</name>
    <dbReference type="NCBI Taxonomy" id="1485204"/>
    <lineage>
        <taxon>Bacteria</taxon>
        <taxon>Bacillati</taxon>
        <taxon>Bacillota</taxon>
        <taxon>Bacilli</taxon>
        <taxon>Bacillales</taxon>
        <taxon>Thermoactinomycetaceae</taxon>
        <taxon>Salinithrix</taxon>
    </lineage>
</organism>
<keyword evidence="3" id="KW-1185">Reference proteome</keyword>
<comment type="caution">
    <text evidence="2">The sequence shown here is derived from an EMBL/GenBank/DDBJ whole genome shotgun (WGS) entry which is preliminary data.</text>
</comment>
<reference evidence="3" key="1">
    <citation type="journal article" date="2019" name="Int. J. Syst. Evol. Microbiol.">
        <title>The Global Catalogue of Microorganisms (GCM) 10K type strain sequencing project: providing services to taxonomists for standard genome sequencing and annotation.</title>
        <authorList>
            <consortium name="The Broad Institute Genomics Platform"/>
            <consortium name="The Broad Institute Genome Sequencing Center for Infectious Disease"/>
            <person name="Wu L."/>
            <person name="Ma J."/>
        </authorList>
    </citation>
    <scope>NUCLEOTIDE SEQUENCE [LARGE SCALE GENOMIC DNA]</scope>
    <source>
        <strain evidence="3">IBRC-M 10813</strain>
    </source>
</reference>
<evidence type="ECO:0000313" key="2">
    <source>
        <dbReference type="EMBL" id="MFC4076641.1"/>
    </source>
</evidence>
<dbReference type="RefSeq" id="WP_380703762.1">
    <property type="nucleotide sequence ID" value="NZ_JBHSAP010000009.1"/>
</dbReference>
<feature type="domain" description="YkoP-like" evidence="1">
    <location>
        <begin position="5"/>
        <end position="187"/>
    </location>
</feature>
<evidence type="ECO:0000313" key="3">
    <source>
        <dbReference type="Proteomes" id="UP001595843"/>
    </source>
</evidence>
<dbReference type="Pfam" id="PF22790">
    <property type="entry name" value="YkoP"/>
    <property type="match status" value="1"/>
</dbReference>
<dbReference type="EMBL" id="JBHSAP010000009">
    <property type="protein sequence ID" value="MFC4076641.1"/>
    <property type="molecule type" value="Genomic_DNA"/>
</dbReference>
<dbReference type="Proteomes" id="UP001595843">
    <property type="component" value="Unassembled WGS sequence"/>
</dbReference>
<dbReference type="InterPro" id="IPR054467">
    <property type="entry name" value="YkoP-like_dom"/>
</dbReference>
<accession>A0ABV8JCI8</accession>
<proteinExistence type="predicted"/>
<evidence type="ECO:0000259" key="1">
    <source>
        <dbReference type="Pfam" id="PF22790"/>
    </source>
</evidence>